<keyword evidence="8 12" id="KW-0472">Membrane</keyword>
<dbReference type="InterPro" id="IPR035979">
    <property type="entry name" value="RBD_domain_sf"/>
</dbReference>
<evidence type="ECO:0000256" key="1">
    <source>
        <dbReference type="ARBA" id="ARBA00004141"/>
    </source>
</evidence>
<dbReference type="InterPro" id="IPR050666">
    <property type="entry name" value="ESRP"/>
</dbReference>
<evidence type="ECO:0000259" key="13">
    <source>
        <dbReference type="PROSITE" id="PS50102"/>
    </source>
</evidence>
<comment type="similarity">
    <text evidence="11">Belongs to the two pore domain potassium channel (TC 1.A.1.8) family.</text>
</comment>
<keyword evidence="7 11" id="KW-0406">Ion transport</keyword>
<feature type="transmembrane region" description="Helical" evidence="12">
    <location>
        <begin position="303"/>
        <end position="322"/>
    </location>
</feature>
<evidence type="ECO:0000256" key="10">
    <source>
        <dbReference type="PROSITE-ProRule" id="PRU00176"/>
    </source>
</evidence>
<dbReference type="Gene3D" id="3.30.70.330">
    <property type="match status" value="3"/>
</dbReference>
<evidence type="ECO:0000256" key="2">
    <source>
        <dbReference type="ARBA" id="ARBA00022448"/>
    </source>
</evidence>
<keyword evidence="2 11" id="KW-0813">Transport</keyword>
<dbReference type="Gene3D" id="1.10.287.70">
    <property type="match status" value="1"/>
</dbReference>
<organism evidence="14 15">
    <name type="scientific">Necator americanus</name>
    <name type="common">Human hookworm</name>
    <dbReference type="NCBI Taxonomy" id="51031"/>
    <lineage>
        <taxon>Eukaryota</taxon>
        <taxon>Metazoa</taxon>
        <taxon>Ecdysozoa</taxon>
        <taxon>Nematoda</taxon>
        <taxon>Chromadorea</taxon>
        <taxon>Rhabditida</taxon>
        <taxon>Rhabditina</taxon>
        <taxon>Rhabditomorpha</taxon>
        <taxon>Strongyloidea</taxon>
        <taxon>Ancylostomatidae</taxon>
        <taxon>Bunostominae</taxon>
        <taxon>Necator</taxon>
    </lineage>
</organism>
<dbReference type="SUPFAM" id="SSF81324">
    <property type="entry name" value="Voltage-gated potassium channels"/>
    <property type="match status" value="2"/>
</dbReference>
<evidence type="ECO:0000256" key="6">
    <source>
        <dbReference type="ARBA" id="ARBA00022989"/>
    </source>
</evidence>
<dbReference type="PRINTS" id="PR01333">
    <property type="entry name" value="2POREKCHANEL"/>
</dbReference>
<evidence type="ECO:0000256" key="12">
    <source>
        <dbReference type="SAM" id="Phobius"/>
    </source>
</evidence>
<name>A0ABR1BKZ8_NECAM</name>
<feature type="transmembrane region" description="Helical" evidence="12">
    <location>
        <begin position="208"/>
        <end position="229"/>
    </location>
</feature>
<sequence length="989" mass="108646">MDAIPISFHRYEDRTVFDSSHTRIPTTWPKSTKITVPFVTGMARRPAIVEGMELGALGATDESQYRQNEDGLTFRVRLRLALPHIALISTTLLYVFIGSLVFAAIEQPYELIRRDFHLTEIRRAEEAIKAYNVVLDPENETALKLIDHLTKVTFDAFEAGLKPSDLQNNSFLSRWNLASSLFFTTTVLTSIGYGHLIPISSEGQILCMFYAILGIPLTLITIADVAKFLADFLGRPGDSPLAEVSGSRRLTVLLSLLGYMTMSAWIFTFYESGWSFLDSFYFCLISLMTVGFGDLYPQGDMEYMLASIVFLFVGLVLTTLAVDVMGSACIERIHSLGRGLDAMALLRVLKSAKGVIGNKSAPPTPLWFAFVPKDAAAIPAQLRVKQQNPADDIQTTTATSATSTTTAAAAASTPVLLYDGVVEPSATFLDAVANLNLEYDRVVCIGPEPIRQHLIPQIVREELEVPPALLTYYDLSKIPSDTDSSTAAVSSDLDFDEEARLITSRLEALSEEQLACALDEVNLGVEPAVCDRDAQIEGDVVVRARGLPWQASDCHVAQFFAGLEIAPGGIALCLSAEGRRNGEALVRFKTPEMRELALKRHRHFLLSRYIEVYKATAEEFLHVAAGSSSEAVNFVSTGAAMIVRMRGLPYDCSEQQIRDFFAREPDSCEMMENVLFVTRSDGRPTGDAFVQFSDEEQGQRALSKHRQTIGNRYIELFRSTSAEVQQVVKRSTEPSAANGTRRDCVRLRGLPYEARVEHVVEFLGEHARFIQFQGVHMVFNSQGHPSGEAFIQMNSEQAAAGAAAAAHNKFMAIGKKQRYIEVFQCSPDDMHLVMAPTAPAPVPPPPPLMLPQRPTFVSNIPALVPMSAPMFWPYPSPPVSPNMVIPGQVNQLVVYGIGPNVGLPDIIAHFQTPDVVVENVMFTRVAQGNIPGEAVVTIRSRTPSDPPVVAIDPQFLQKVPIDTQFVPGAVSMTLPQALPPQPIYTLIQS</sequence>
<dbReference type="InterPro" id="IPR013099">
    <property type="entry name" value="K_chnl_dom"/>
</dbReference>
<evidence type="ECO:0000256" key="5">
    <source>
        <dbReference type="ARBA" id="ARBA00022884"/>
    </source>
</evidence>
<feature type="domain" description="RRM" evidence="13">
    <location>
        <begin position="641"/>
        <end position="721"/>
    </location>
</feature>
<evidence type="ECO:0000256" key="9">
    <source>
        <dbReference type="ARBA" id="ARBA00023303"/>
    </source>
</evidence>
<feature type="transmembrane region" description="Helical" evidence="12">
    <location>
        <begin position="250"/>
        <end position="270"/>
    </location>
</feature>
<dbReference type="SMART" id="SM00360">
    <property type="entry name" value="RRM"/>
    <property type="match status" value="3"/>
</dbReference>
<evidence type="ECO:0000313" key="14">
    <source>
        <dbReference type="EMBL" id="KAK6727119.1"/>
    </source>
</evidence>
<keyword evidence="9 11" id="KW-0407">Ion channel</keyword>
<dbReference type="SUPFAM" id="SSF54928">
    <property type="entry name" value="RNA-binding domain, RBD"/>
    <property type="match status" value="2"/>
</dbReference>
<evidence type="ECO:0000313" key="15">
    <source>
        <dbReference type="Proteomes" id="UP001303046"/>
    </source>
</evidence>
<reference evidence="14 15" key="1">
    <citation type="submission" date="2023-08" db="EMBL/GenBank/DDBJ databases">
        <title>A Necator americanus chromosomal reference genome.</title>
        <authorList>
            <person name="Ilik V."/>
            <person name="Petrzelkova K.J."/>
            <person name="Pardy F."/>
            <person name="Fuh T."/>
            <person name="Niatou-Singa F.S."/>
            <person name="Gouil Q."/>
            <person name="Baker L."/>
            <person name="Ritchie M.E."/>
            <person name="Jex A.R."/>
            <person name="Gazzola D."/>
            <person name="Li H."/>
            <person name="Toshio Fujiwara R."/>
            <person name="Zhan B."/>
            <person name="Aroian R.V."/>
            <person name="Pafco B."/>
            <person name="Schwarz E.M."/>
        </authorList>
    </citation>
    <scope>NUCLEOTIDE SEQUENCE [LARGE SCALE GENOMIC DNA]</scope>
    <source>
        <strain evidence="14 15">Aroian</strain>
        <tissue evidence="14">Whole animal</tissue>
    </source>
</reference>
<evidence type="ECO:0000256" key="3">
    <source>
        <dbReference type="ARBA" id="ARBA00022692"/>
    </source>
</evidence>
<comment type="subcellular location">
    <subcellularLocation>
        <location evidence="1">Membrane</location>
        <topology evidence="1">Multi-pass membrane protein</topology>
    </subcellularLocation>
</comment>
<comment type="caution">
    <text evidence="14">The sequence shown here is derived from an EMBL/GenBank/DDBJ whole genome shotgun (WGS) entry which is preliminary data.</text>
</comment>
<dbReference type="PROSITE" id="PS50102">
    <property type="entry name" value="RRM"/>
    <property type="match status" value="1"/>
</dbReference>
<feature type="transmembrane region" description="Helical" evidence="12">
    <location>
        <begin position="276"/>
        <end position="296"/>
    </location>
</feature>
<dbReference type="PANTHER" id="PTHR13976">
    <property type="entry name" value="HETEROGENEOUS NUCLEAR RIBONUCLEOPROTEIN-RELATED"/>
    <property type="match status" value="1"/>
</dbReference>
<proteinExistence type="inferred from homology"/>
<evidence type="ECO:0000256" key="4">
    <source>
        <dbReference type="ARBA" id="ARBA00022737"/>
    </source>
</evidence>
<protein>
    <recommendedName>
        <fullName evidence="13">RRM domain-containing protein</fullName>
    </recommendedName>
</protein>
<dbReference type="InterPro" id="IPR003280">
    <property type="entry name" value="2pore_dom_K_chnl"/>
</dbReference>
<accession>A0ABR1BKZ8</accession>
<keyword evidence="3 11" id="KW-0812">Transmembrane</keyword>
<feature type="transmembrane region" description="Helical" evidence="12">
    <location>
        <begin position="81"/>
        <end position="105"/>
    </location>
</feature>
<dbReference type="Proteomes" id="UP001303046">
    <property type="component" value="Unassembled WGS sequence"/>
</dbReference>
<dbReference type="Pfam" id="PF00076">
    <property type="entry name" value="RRM_1"/>
    <property type="match status" value="1"/>
</dbReference>
<dbReference type="EMBL" id="JAVFWL010000001">
    <property type="protein sequence ID" value="KAK6727119.1"/>
    <property type="molecule type" value="Genomic_DNA"/>
</dbReference>
<feature type="transmembrane region" description="Helical" evidence="12">
    <location>
        <begin position="175"/>
        <end position="196"/>
    </location>
</feature>
<evidence type="ECO:0000256" key="7">
    <source>
        <dbReference type="ARBA" id="ARBA00023065"/>
    </source>
</evidence>
<gene>
    <name evidence="14" type="primary">Necator_chrI.g1178</name>
    <name evidence="14" type="ORF">RB195_005052</name>
</gene>
<keyword evidence="15" id="KW-1185">Reference proteome</keyword>
<keyword evidence="4" id="KW-0677">Repeat</keyword>
<dbReference type="InterPro" id="IPR000504">
    <property type="entry name" value="RRM_dom"/>
</dbReference>
<dbReference type="Pfam" id="PF07885">
    <property type="entry name" value="Ion_trans_2"/>
    <property type="match status" value="2"/>
</dbReference>
<keyword evidence="5 10" id="KW-0694">RNA-binding</keyword>
<dbReference type="InterPro" id="IPR012677">
    <property type="entry name" value="Nucleotide-bd_a/b_plait_sf"/>
</dbReference>
<evidence type="ECO:0000256" key="8">
    <source>
        <dbReference type="ARBA" id="ARBA00023136"/>
    </source>
</evidence>
<keyword evidence="6 12" id="KW-1133">Transmembrane helix</keyword>
<evidence type="ECO:0000256" key="11">
    <source>
        <dbReference type="RuleBase" id="RU003857"/>
    </source>
</evidence>